<dbReference type="PANTHER" id="PTHR24567">
    <property type="entry name" value="CRP FAMILY TRANSCRIPTIONAL REGULATORY PROTEIN"/>
    <property type="match status" value="1"/>
</dbReference>
<comment type="caution">
    <text evidence="6">The sequence shown here is derived from an EMBL/GenBank/DDBJ whole genome shotgun (WGS) entry which is preliminary data.</text>
</comment>
<dbReference type="EMBL" id="NRRL01000025">
    <property type="protein sequence ID" value="MBK1668521.1"/>
    <property type="molecule type" value="Genomic_DNA"/>
</dbReference>
<evidence type="ECO:0000313" key="6">
    <source>
        <dbReference type="EMBL" id="MBK1668521.1"/>
    </source>
</evidence>
<feature type="domain" description="Cyclic nucleotide-binding" evidence="4">
    <location>
        <begin position="29"/>
        <end position="100"/>
    </location>
</feature>
<reference evidence="6 7" key="1">
    <citation type="journal article" date="2020" name="Microorganisms">
        <title>Osmotic Adaptation and Compatible Solute Biosynthesis of Phototrophic Bacteria as Revealed from Genome Analyses.</title>
        <authorList>
            <person name="Imhoff J.F."/>
            <person name="Rahn T."/>
            <person name="Kunzel S."/>
            <person name="Keller A."/>
            <person name="Neulinger S.C."/>
        </authorList>
    </citation>
    <scope>NUCLEOTIDE SEQUENCE [LARGE SCALE GENOMIC DNA]</scope>
    <source>
        <strain evidence="6 7">DSM 9895</strain>
    </source>
</reference>
<evidence type="ECO:0000313" key="7">
    <source>
        <dbReference type="Proteomes" id="UP001296873"/>
    </source>
</evidence>
<keyword evidence="7" id="KW-1185">Reference proteome</keyword>
<dbReference type="PANTHER" id="PTHR24567:SF75">
    <property type="entry name" value="FUMARATE AND NITRATE REDUCTION REGULATORY PROTEIN"/>
    <property type="match status" value="1"/>
</dbReference>
<dbReference type="InterPro" id="IPR018490">
    <property type="entry name" value="cNMP-bd_dom_sf"/>
</dbReference>
<name>A0ABS1DDK1_9PROT</name>
<dbReference type="InterPro" id="IPR036390">
    <property type="entry name" value="WH_DNA-bd_sf"/>
</dbReference>
<keyword evidence="3" id="KW-0804">Transcription</keyword>
<evidence type="ECO:0000256" key="3">
    <source>
        <dbReference type="ARBA" id="ARBA00023163"/>
    </source>
</evidence>
<evidence type="ECO:0000256" key="2">
    <source>
        <dbReference type="ARBA" id="ARBA00023125"/>
    </source>
</evidence>
<dbReference type="SUPFAM" id="SSF46785">
    <property type="entry name" value="Winged helix' DNA-binding domain"/>
    <property type="match status" value="1"/>
</dbReference>
<dbReference type="Pfam" id="PF00027">
    <property type="entry name" value="cNMP_binding"/>
    <property type="match status" value="1"/>
</dbReference>
<dbReference type="InterPro" id="IPR014710">
    <property type="entry name" value="RmlC-like_jellyroll"/>
</dbReference>
<organism evidence="6 7">
    <name type="scientific">Rhodovibrio sodomensis</name>
    <dbReference type="NCBI Taxonomy" id="1088"/>
    <lineage>
        <taxon>Bacteria</taxon>
        <taxon>Pseudomonadati</taxon>
        <taxon>Pseudomonadota</taxon>
        <taxon>Alphaproteobacteria</taxon>
        <taxon>Rhodospirillales</taxon>
        <taxon>Rhodovibrionaceae</taxon>
        <taxon>Rhodovibrio</taxon>
    </lineage>
</organism>
<dbReference type="PRINTS" id="PR00034">
    <property type="entry name" value="HTHCRP"/>
</dbReference>
<dbReference type="Gene3D" id="2.60.120.10">
    <property type="entry name" value="Jelly Rolls"/>
    <property type="match status" value="1"/>
</dbReference>
<proteinExistence type="predicted"/>
<evidence type="ECO:0000259" key="5">
    <source>
        <dbReference type="PROSITE" id="PS51063"/>
    </source>
</evidence>
<dbReference type="RefSeq" id="WP_200340837.1">
    <property type="nucleotide sequence ID" value="NZ_NRRL01000025.1"/>
</dbReference>
<dbReference type="CDD" id="cd00038">
    <property type="entry name" value="CAP_ED"/>
    <property type="match status" value="1"/>
</dbReference>
<dbReference type="SMART" id="SM00419">
    <property type="entry name" value="HTH_CRP"/>
    <property type="match status" value="1"/>
</dbReference>
<dbReference type="SMART" id="SM00100">
    <property type="entry name" value="cNMP"/>
    <property type="match status" value="1"/>
</dbReference>
<dbReference type="Gene3D" id="1.10.10.10">
    <property type="entry name" value="Winged helix-like DNA-binding domain superfamily/Winged helix DNA-binding domain"/>
    <property type="match status" value="1"/>
</dbReference>
<dbReference type="Proteomes" id="UP001296873">
    <property type="component" value="Unassembled WGS sequence"/>
</dbReference>
<protein>
    <recommendedName>
        <fullName evidence="8">Crp/Fnr family transcriptional regulator</fullName>
    </recommendedName>
</protein>
<evidence type="ECO:0000259" key="4">
    <source>
        <dbReference type="PROSITE" id="PS50042"/>
    </source>
</evidence>
<dbReference type="InterPro" id="IPR036388">
    <property type="entry name" value="WH-like_DNA-bd_sf"/>
</dbReference>
<keyword evidence="2" id="KW-0238">DNA-binding</keyword>
<dbReference type="SUPFAM" id="SSF51206">
    <property type="entry name" value="cAMP-binding domain-like"/>
    <property type="match status" value="1"/>
</dbReference>
<accession>A0ABS1DDK1</accession>
<evidence type="ECO:0000256" key="1">
    <source>
        <dbReference type="ARBA" id="ARBA00023015"/>
    </source>
</evidence>
<dbReference type="Pfam" id="PF13545">
    <property type="entry name" value="HTH_Crp_2"/>
    <property type="match status" value="1"/>
</dbReference>
<keyword evidence="1" id="KW-0805">Transcription regulation</keyword>
<dbReference type="InterPro" id="IPR050397">
    <property type="entry name" value="Env_Response_Regulators"/>
</dbReference>
<gene>
    <name evidence="6" type="ORF">CKO28_10805</name>
</gene>
<dbReference type="PROSITE" id="PS50042">
    <property type="entry name" value="CNMP_BINDING_3"/>
    <property type="match status" value="1"/>
</dbReference>
<evidence type="ECO:0008006" key="8">
    <source>
        <dbReference type="Google" id="ProtNLM"/>
    </source>
</evidence>
<dbReference type="InterPro" id="IPR012318">
    <property type="entry name" value="HTH_CRP"/>
</dbReference>
<sequence>MTGPSSTCPPATGANAGARRPVRLDALPLLQTLEGTTRAAVVKALTVATVRKHEQIIQEGAPARTVTIVVDGVVMVWKRRSAADTQITGFLFPGDLLGTLVGDRYLYSARAVIDGRLAQVTRAHLAELAERHPDLRHALYRNVASDFALVQDQLLILGAMSAVERVATALLQFERRQQARGMGQGVPVWLPMRRTDLASYLGLELPTLSRAFSRLRREGVIASPSTTDVTIRDRDALIRVSCDA</sequence>
<feature type="domain" description="HTH crp-type" evidence="5">
    <location>
        <begin position="160"/>
        <end position="235"/>
    </location>
</feature>
<dbReference type="PROSITE" id="PS51063">
    <property type="entry name" value="HTH_CRP_2"/>
    <property type="match status" value="1"/>
</dbReference>
<dbReference type="InterPro" id="IPR000595">
    <property type="entry name" value="cNMP-bd_dom"/>
</dbReference>